<proteinExistence type="predicted"/>
<dbReference type="Gene3D" id="1.25.40.20">
    <property type="entry name" value="Ankyrin repeat-containing domain"/>
    <property type="match status" value="1"/>
</dbReference>
<dbReference type="InterPro" id="IPR054471">
    <property type="entry name" value="GPIID_WHD"/>
</dbReference>
<feature type="domain" description="DUF7708" evidence="3">
    <location>
        <begin position="72"/>
        <end position="193"/>
    </location>
</feature>
<accession>A0ABY6SCH3</accession>
<reference evidence="5" key="1">
    <citation type="submission" date="2018-02" db="EMBL/GenBank/DDBJ databases">
        <authorList>
            <person name="Silar P."/>
        </authorList>
    </citation>
    <scope>NUCLEOTIDE SEQUENCE [LARGE SCALE GENOMIC DNA]</scope>
    <source>
        <strain evidence="5">T</strain>
    </source>
</reference>
<feature type="domain" description="Nephrocystin 3-like N-terminal" evidence="4">
    <location>
        <begin position="311"/>
        <end position="438"/>
    </location>
</feature>
<evidence type="ECO:0008006" key="7">
    <source>
        <dbReference type="Google" id="ProtNLM"/>
    </source>
</evidence>
<dbReference type="EMBL" id="LR026968">
    <property type="protein sequence ID" value="VBB80875.1"/>
    <property type="molecule type" value="Genomic_DNA"/>
</dbReference>
<dbReference type="Gene3D" id="3.40.50.300">
    <property type="entry name" value="P-loop containing nucleotide triphosphate hydrolases"/>
    <property type="match status" value="1"/>
</dbReference>
<evidence type="ECO:0000259" key="3">
    <source>
        <dbReference type="Pfam" id="PF24809"/>
    </source>
</evidence>
<evidence type="ECO:0000313" key="5">
    <source>
        <dbReference type="EMBL" id="VBB80875.1"/>
    </source>
</evidence>
<dbReference type="SUPFAM" id="SSF52540">
    <property type="entry name" value="P-loop containing nucleoside triphosphate hydrolases"/>
    <property type="match status" value="1"/>
</dbReference>
<evidence type="ECO:0000259" key="4">
    <source>
        <dbReference type="Pfam" id="PF24883"/>
    </source>
</evidence>
<protein>
    <recommendedName>
        <fullName evidence="7">NACHT domain-containing protein</fullName>
    </recommendedName>
</protein>
<keyword evidence="6" id="KW-1185">Reference proteome</keyword>
<dbReference type="Pfam" id="PF24809">
    <property type="entry name" value="DUF7708"/>
    <property type="match status" value="1"/>
</dbReference>
<name>A0ABY6SCH3_PODCO</name>
<feature type="domain" description="Nephrocystin 3-like N-terminal" evidence="4">
    <location>
        <begin position="259"/>
        <end position="297"/>
    </location>
</feature>
<dbReference type="PANTHER" id="PTHR10039">
    <property type="entry name" value="AMELOGENIN"/>
    <property type="match status" value="1"/>
</dbReference>
<evidence type="ECO:0000256" key="1">
    <source>
        <dbReference type="ARBA" id="ARBA00022737"/>
    </source>
</evidence>
<feature type="domain" description="GPI inositol-deacylase winged helix" evidence="2">
    <location>
        <begin position="555"/>
        <end position="631"/>
    </location>
</feature>
<dbReference type="InterPro" id="IPR036770">
    <property type="entry name" value="Ankyrin_rpt-contain_sf"/>
</dbReference>
<sequence>MATSQPDQWMLDAFQAARTDFARNIKNLDKFDLAQYTSAQQVYNAADAIQQKQGKTLKLRALARIKPYLDCLSQYQAVIEVFVQVQPEILALIWGPIKLVLQLTSRLAKAFDKVVEVLGVIGENLPEFDRYAKLFEQDAHVRKILCLFYQDILDAHVTLLKFFGGSAWELLFESFWPKVTDKISIIMQRMTTHRALMLEKVTIANITQDIADRERAYKEYEKQHEFQDLQNYRLLRGELSPSLYDDELQQFAGSVPAKSGTWLFENGDFKKWADVNNKTRLCLWLQGIPGAGKLDLSWMLCLEKANNQRPGKTVLTAKTIRYLQSQGQTILFAFLSYRDERKSKPVKIFQSLVFQLLEEQSMLRPLLHDIYLTNYRKLISNPDFVGDLLGKLLQTSGPTIIVIDGVDEAAESDKSYLVRSLLRVTKSGPNVKLFVSSRMDSAISKELMRSSTELHVEDHNEGDIHELIDMERDDLLSKFRKWDADEATCDRVGRAFQLLKEKSDGMILYAKLMARLLQGLDNEDDIRRELDTLPEGLGQAYGRVIERIESNPVPKDKAAARKILEWIGSATRPLRYEEVIQALVIESGSSGFTKGRKAFRDIVETCGPIIEVVGDYVGFVHFTAKEYLFNGDGKFLDKEESNLHISLACLTYLAFQPLDRIMQHGDSAAICDETSKVLSGDFVLLDYAASEWLSHVGACAQSRHDEQLVQAIRRLYEKRGKPDVHDSTQVSRIFRHKYRALRRDPELVKRLGQSETFLNRSKLDLIEADGGCSWYGMDPTYISQGIMRFRDLLESSLCTTSPCNLSCNCTKIKRLYGHALFRCPRISCPRYIDGFETDSARSEHHKTHERPYKCSHSDCLFSQLGFRTANDLARHADVTHNHVVNDAVPWKNFTAHHLSESNIVAILEDTISLNQVGIMTRILSKESGFLRVCCSRNFKEGVHCDEYTRGHHNGYQEPFVMDDALRISARTGTTEMMECVIAAAKLAKHKVYSKVDLLAHAIRSGNNDALGVILQHYPAFGEASEEVEIREAGSDSEYDNEKWICFTTVSLFELAFAHANGRAMKALVRAGARPDVRRETFIDVFKTTGHMELMSADNPKTRDTLGRMKVLKLPSLVLQYGLQVAIQRSSAHYAEFCVDMGANVNGKWLNIGEKKRRERPTMLFLAIKSGCGPIFKLLLEHGALLQGDEVEDVESGEIAGMKKIEKYFSMSWKEMMSTFSKSV</sequence>
<dbReference type="PANTHER" id="PTHR10039:SF14">
    <property type="entry name" value="NACHT DOMAIN-CONTAINING PROTEIN"/>
    <property type="match status" value="1"/>
</dbReference>
<dbReference type="Pfam" id="PF22939">
    <property type="entry name" value="WHD_GPIID"/>
    <property type="match status" value="1"/>
</dbReference>
<dbReference type="InterPro" id="IPR056125">
    <property type="entry name" value="DUF7708"/>
</dbReference>
<evidence type="ECO:0000259" key="2">
    <source>
        <dbReference type="Pfam" id="PF22939"/>
    </source>
</evidence>
<keyword evidence="1" id="KW-0677">Repeat</keyword>
<organism evidence="5 6">
    <name type="scientific">Podospora comata</name>
    <dbReference type="NCBI Taxonomy" id="48703"/>
    <lineage>
        <taxon>Eukaryota</taxon>
        <taxon>Fungi</taxon>
        <taxon>Dikarya</taxon>
        <taxon>Ascomycota</taxon>
        <taxon>Pezizomycotina</taxon>
        <taxon>Sordariomycetes</taxon>
        <taxon>Sordariomycetidae</taxon>
        <taxon>Sordariales</taxon>
        <taxon>Podosporaceae</taxon>
        <taxon>Podospora</taxon>
    </lineage>
</organism>
<dbReference type="Proteomes" id="UP000280685">
    <property type="component" value="Chromosome 5"/>
</dbReference>
<dbReference type="Pfam" id="PF24883">
    <property type="entry name" value="NPHP3_N"/>
    <property type="match status" value="2"/>
</dbReference>
<evidence type="ECO:0000313" key="6">
    <source>
        <dbReference type="Proteomes" id="UP000280685"/>
    </source>
</evidence>
<gene>
    <name evidence="5" type="ORF">PODCO_500630</name>
</gene>
<dbReference type="InterPro" id="IPR056884">
    <property type="entry name" value="NPHP3-like_N"/>
</dbReference>
<dbReference type="InterPro" id="IPR027417">
    <property type="entry name" value="P-loop_NTPase"/>
</dbReference>
<dbReference type="SUPFAM" id="SSF48403">
    <property type="entry name" value="Ankyrin repeat"/>
    <property type="match status" value="1"/>
</dbReference>